<proteinExistence type="predicted"/>
<evidence type="ECO:0008006" key="3">
    <source>
        <dbReference type="Google" id="ProtNLM"/>
    </source>
</evidence>
<keyword evidence="2" id="KW-1185">Reference proteome</keyword>
<dbReference type="PANTHER" id="PTHR30121">
    <property type="entry name" value="UNCHARACTERIZED PROTEIN YJGR-RELATED"/>
    <property type="match status" value="1"/>
</dbReference>
<accession>A0A845QIT9</accession>
<reference evidence="1 2" key="1">
    <citation type="submission" date="2018-08" db="EMBL/GenBank/DDBJ databases">
        <title>Murine metabolic-syndrome-specific gut microbial biobank.</title>
        <authorList>
            <person name="Liu C."/>
        </authorList>
    </citation>
    <scope>NUCLEOTIDE SEQUENCE [LARGE SCALE GENOMIC DNA]</scope>
    <source>
        <strain evidence="1 2">28</strain>
    </source>
</reference>
<dbReference type="SUPFAM" id="SSF52540">
    <property type="entry name" value="P-loop containing nucleoside triphosphate hydrolases"/>
    <property type="match status" value="1"/>
</dbReference>
<dbReference type="Gene3D" id="3.40.50.300">
    <property type="entry name" value="P-loop containing nucleotide triphosphate hydrolases"/>
    <property type="match status" value="2"/>
</dbReference>
<evidence type="ECO:0000313" key="2">
    <source>
        <dbReference type="Proteomes" id="UP000446866"/>
    </source>
</evidence>
<gene>
    <name evidence="1" type="ORF">D0435_09055</name>
</gene>
<dbReference type="PANTHER" id="PTHR30121:SF6">
    <property type="entry name" value="SLR6007 PROTEIN"/>
    <property type="match status" value="1"/>
</dbReference>
<dbReference type="InterPro" id="IPR016628">
    <property type="entry name" value="ATPase_SAG2001_prd"/>
</dbReference>
<dbReference type="InterPro" id="IPR027417">
    <property type="entry name" value="P-loop_NTPase"/>
</dbReference>
<dbReference type="RefSeq" id="WP_160202082.1">
    <property type="nucleotide sequence ID" value="NZ_QXWK01000015.1"/>
</dbReference>
<dbReference type="AlphaFoldDB" id="A0A845QIT9"/>
<evidence type="ECO:0000313" key="1">
    <source>
        <dbReference type="EMBL" id="NBH61799.1"/>
    </source>
</evidence>
<protein>
    <recommendedName>
        <fullName evidence="3">Type IV secretory pathway, VirB4 components</fullName>
    </recommendedName>
</protein>
<dbReference type="Pfam" id="PF12846">
    <property type="entry name" value="AAA_10"/>
    <property type="match status" value="1"/>
</dbReference>
<dbReference type="InterPro" id="IPR051162">
    <property type="entry name" value="T4SS_component"/>
</dbReference>
<dbReference type="PIRSF" id="PIRSF015040">
    <property type="entry name" value="ATPase_SAG2001_prd"/>
    <property type="match status" value="1"/>
</dbReference>
<comment type="caution">
    <text evidence="1">The sequence shown here is derived from an EMBL/GenBank/DDBJ whole genome shotgun (WGS) entry which is preliminary data.</text>
</comment>
<dbReference type="EMBL" id="QXWK01000015">
    <property type="protein sequence ID" value="NBH61799.1"/>
    <property type="molecule type" value="Genomic_DNA"/>
</dbReference>
<dbReference type="Proteomes" id="UP000446866">
    <property type="component" value="Unassembled WGS sequence"/>
</dbReference>
<sequence length="829" mass="93738">MNYEFPIKYFEGNLIFNKRTECWACYQILGVSYDYLSKDKKIMLLNRVTRFISNIGQEAQLLIIPVAQDVRKHQEALMDAMNRNDPLYAVSQAHAKGTLHYLEQKIKDNGATNDYNIYLIAKLERQKISGGNLEELIRKPMKAINELFDVEQRDILESDIRAYKEVAGNYCQSQTRRIRMEPADVETVQWLYRRMTRRGISNGDGKLRKNADGSAWKPASAPVLKDGEKAIRPLQTDILTLSEALINPKAHRYITCENTDGTISYQTFLSMASVPDGMIYPGGEWLLLLQDYPYATEVCIHITTIEYRESLKKISGKKQEIESQQEHVAQSARIPDELRAAASEANQLEAELRRTRDPLCKVSVTFCIASDDKDLMEAHAKFVRERYEDKQFIVERSMADQFKLFMECIPGAGRYMTDYIIPLPPRTVAGSMFAVTRLLGDNLGPYIGTTGVLDKLVFLDLARACRLNNSASAFFWGTLGGGKSFNANLLAYLNVLYAGAKVLIVDPKGDRDRWAECLPYLADQISIITLSPDDKGQGSLDPFIIYRDDIDQAAELATNILCEYFGITSKDLEYTAILAAIDQIRTAGKPCMNLLAEILANFPDEDELKPVAKNLARKIQLLRRAGMAKLLFGYGDEDGLRFTKKINILQIQNMTMPDAETPKQDYTQEERLSTVLMLPIASFCMKFAAADRNEFDIIVFDESWALNTTQMGKKLTNSLARMGRSLYASAIFIGHSVSDVDSPGLREAITYKFCFKAKTREEIVKSLQFLNLEATDENIELVMKLPNRTCLFQDLEGHVGVLRFDAIWQDIIDAFNTTPGEEKTRSDAS</sequence>
<name>A0A845QIT9_9FIRM</name>
<organism evidence="1 2">
    <name type="scientific">Anaerotruncus colihominis</name>
    <dbReference type="NCBI Taxonomy" id="169435"/>
    <lineage>
        <taxon>Bacteria</taxon>
        <taxon>Bacillati</taxon>
        <taxon>Bacillota</taxon>
        <taxon>Clostridia</taxon>
        <taxon>Eubacteriales</taxon>
        <taxon>Oscillospiraceae</taxon>
        <taxon>Anaerotruncus</taxon>
    </lineage>
</organism>